<dbReference type="InterPro" id="IPR005333">
    <property type="entry name" value="Transcription_factor_TCP"/>
</dbReference>
<keyword evidence="4" id="KW-0238">DNA-binding</keyword>
<evidence type="ECO:0000256" key="4">
    <source>
        <dbReference type="ARBA" id="ARBA00023125"/>
    </source>
</evidence>
<evidence type="ECO:0000259" key="7">
    <source>
        <dbReference type="PROSITE" id="PS51369"/>
    </source>
</evidence>
<keyword evidence="3" id="KW-0805">Transcription regulation</keyword>
<keyword evidence="6" id="KW-0539">Nucleus</keyword>
<reference evidence="9 10" key="1">
    <citation type="submission" date="2024-01" db="EMBL/GenBank/DDBJ databases">
        <title>The genomes of 5 underutilized Papilionoideae crops provide insights into root nodulation and disease resistanc.</title>
        <authorList>
            <person name="Jiang F."/>
        </authorList>
    </citation>
    <scope>NUCLEOTIDE SEQUENCE [LARGE SCALE GENOMIC DNA]</scope>
    <source>
        <strain evidence="9">LVBAO_FW01</strain>
        <tissue evidence="9">Leaves</tissue>
    </source>
</reference>
<dbReference type="PROSITE" id="PS51370">
    <property type="entry name" value="R"/>
    <property type="match status" value="1"/>
</dbReference>
<dbReference type="EMBL" id="JAYMYQ010000004">
    <property type="protein sequence ID" value="KAK7340784.1"/>
    <property type="molecule type" value="Genomic_DNA"/>
</dbReference>
<dbReference type="PANTHER" id="PTHR31072">
    <property type="entry name" value="TRANSCRIPTION FACTOR TCP4-RELATED"/>
    <property type="match status" value="1"/>
</dbReference>
<dbReference type="GO" id="GO:0043565">
    <property type="term" value="F:sequence-specific DNA binding"/>
    <property type="evidence" value="ECO:0007669"/>
    <property type="project" value="TreeGrafter"/>
</dbReference>
<sequence>MLFVRNGDVTILMIFKNQLIGLFNAAICGKRGPPGVALGGCFKNVDIDFISLKISQGHVAVGTKDAAFPTPVVGTNEHGPEAQHTMINMKKLARVSICPLEIAKSADIKMFPSTNYTSSASYPCFPLSSSSSSSPHPPFTFLNSENSYASNTFLHDPLSVITYMPSHHYHVPIPEALANWGVSDCGGAAAMLNQDLSGALYGNISKKAVKKSNKKDRHSKIHTSQGLRDRRVRLSIEIARKFFDLQDMLGFDKASNTLEWLFTKSNKAIKDLTRSKHSVDSFSSSSEGEVVSVIHLDQEQQERADLEGGKLKRAEKEAVCGVKSKMKESREKARARARERTNSKILCNISAQGKVQELNKKYPATENPQILKQLRSPLQLHHSQDGSREGSRGDDFEVFEESIVIKRKLKQSLMPSIHQNVVIPKETTVNNSDFLSFPNLSPNWEANNGATGRSNFCAIASMNLSTGLQIFGKSWEECTNPHLC</sequence>
<dbReference type="GO" id="GO:2000032">
    <property type="term" value="P:regulation of secondary shoot formation"/>
    <property type="evidence" value="ECO:0007669"/>
    <property type="project" value="TreeGrafter"/>
</dbReference>
<evidence type="ECO:0008006" key="11">
    <source>
        <dbReference type="Google" id="ProtNLM"/>
    </source>
</evidence>
<dbReference type="GO" id="GO:0005634">
    <property type="term" value="C:nucleus"/>
    <property type="evidence" value="ECO:0007669"/>
    <property type="project" value="UniProtKB-SubCell"/>
</dbReference>
<dbReference type="PROSITE" id="PS51369">
    <property type="entry name" value="TCP"/>
    <property type="match status" value="1"/>
</dbReference>
<protein>
    <recommendedName>
        <fullName evidence="11">Transcription factor TCP1</fullName>
    </recommendedName>
</protein>
<organism evidence="9 10">
    <name type="scientific">Canavalia gladiata</name>
    <name type="common">Sword bean</name>
    <name type="synonym">Dolichos gladiatus</name>
    <dbReference type="NCBI Taxonomy" id="3824"/>
    <lineage>
        <taxon>Eukaryota</taxon>
        <taxon>Viridiplantae</taxon>
        <taxon>Streptophyta</taxon>
        <taxon>Embryophyta</taxon>
        <taxon>Tracheophyta</taxon>
        <taxon>Spermatophyta</taxon>
        <taxon>Magnoliopsida</taxon>
        <taxon>eudicotyledons</taxon>
        <taxon>Gunneridae</taxon>
        <taxon>Pentapetalae</taxon>
        <taxon>rosids</taxon>
        <taxon>fabids</taxon>
        <taxon>Fabales</taxon>
        <taxon>Fabaceae</taxon>
        <taxon>Papilionoideae</taxon>
        <taxon>50 kb inversion clade</taxon>
        <taxon>NPAAA clade</taxon>
        <taxon>indigoferoid/millettioid clade</taxon>
        <taxon>Phaseoleae</taxon>
        <taxon>Canavalia</taxon>
    </lineage>
</organism>
<proteinExistence type="predicted"/>
<keyword evidence="10" id="KW-1185">Reference proteome</keyword>
<dbReference type="Proteomes" id="UP001367508">
    <property type="component" value="Unassembled WGS sequence"/>
</dbReference>
<evidence type="ECO:0000256" key="1">
    <source>
        <dbReference type="ARBA" id="ARBA00004123"/>
    </source>
</evidence>
<gene>
    <name evidence="9" type="ORF">VNO77_21497</name>
</gene>
<dbReference type="InterPro" id="IPR017887">
    <property type="entry name" value="TF_TCP_subgr"/>
</dbReference>
<evidence type="ECO:0000256" key="5">
    <source>
        <dbReference type="ARBA" id="ARBA00023163"/>
    </source>
</evidence>
<dbReference type="InterPro" id="IPR017888">
    <property type="entry name" value="CYC/TB1_R_domain"/>
</dbReference>
<keyword evidence="5" id="KW-0804">Transcription</keyword>
<dbReference type="AlphaFoldDB" id="A0AAN9LRH3"/>
<name>A0AAN9LRH3_CANGL</name>
<dbReference type="PANTHER" id="PTHR31072:SF224">
    <property type="entry name" value="TRANSCRIPTION FACTOR TCP1"/>
    <property type="match status" value="1"/>
</dbReference>
<comment type="caution">
    <text evidence="9">The sequence shown here is derived from an EMBL/GenBank/DDBJ whole genome shotgun (WGS) entry which is preliminary data.</text>
</comment>
<comment type="subcellular location">
    <subcellularLocation>
        <location evidence="1">Nucleus</location>
    </subcellularLocation>
</comment>
<evidence type="ECO:0000259" key="8">
    <source>
        <dbReference type="PROSITE" id="PS51370"/>
    </source>
</evidence>
<evidence type="ECO:0000256" key="3">
    <source>
        <dbReference type="ARBA" id="ARBA00023015"/>
    </source>
</evidence>
<evidence type="ECO:0000256" key="6">
    <source>
        <dbReference type="ARBA" id="ARBA00023242"/>
    </source>
</evidence>
<feature type="domain" description="TCP" evidence="7">
    <location>
        <begin position="214"/>
        <end position="272"/>
    </location>
</feature>
<evidence type="ECO:0000256" key="2">
    <source>
        <dbReference type="ARBA" id="ARBA00022473"/>
    </source>
</evidence>
<keyword evidence="2" id="KW-0217">Developmental protein</keyword>
<feature type="domain" description="R" evidence="8">
    <location>
        <begin position="327"/>
        <end position="344"/>
    </location>
</feature>
<dbReference type="GO" id="GO:0003700">
    <property type="term" value="F:DNA-binding transcription factor activity"/>
    <property type="evidence" value="ECO:0007669"/>
    <property type="project" value="InterPro"/>
</dbReference>
<evidence type="ECO:0000313" key="9">
    <source>
        <dbReference type="EMBL" id="KAK7340784.1"/>
    </source>
</evidence>
<accession>A0AAN9LRH3</accession>
<evidence type="ECO:0000313" key="10">
    <source>
        <dbReference type="Proteomes" id="UP001367508"/>
    </source>
</evidence>
<dbReference type="Pfam" id="PF03634">
    <property type="entry name" value="TCP"/>
    <property type="match status" value="1"/>
</dbReference>